<dbReference type="Proteomes" id="UP000005408">
    <property type="component" value="Unassembled WGS sequence"/>
</dbReference>
<proteinExistence type="predicted"/>
<accession>A0A8W8L7U1</accession>
<evidence type="ECO:0000313" key="3">
    <source>
        <dbReference type="Proteomes" id="UP000005408"/>
    </source>
</evidence>
<keyword evidence="1" id="KW-0732">Signal</keyword>
<keyword evidence="3" id="KW-1185">Reference proteome</keyword>
<sequence>MMGGIFVGAFLLLSFISLVKGNCSFSRNLAGNWVIDKDGKELGRMSIGYTRMDVNFMGQRYNYTCNQFDYSEEKYLLRATNGNGMACLLFTQFSDGGSTLMMIRLHMTHHYEDKNFFKPQQVAGSPTMNSVCNNYDDGQMLFIHSVP</sequence>
<protein>
    <submittedName>
        <fullName evidence="2">Uncharacterized protein</fullName>
    </submittedName>
</protein>
<feature type="signal peptide" evidence="1">
    <location>
        <begin position="1"/>
        <end position="21"/>
    </location>
</feature>
<feature type="chain" id="PRO_5042431535" evidence="1">
    <location>
        <begin position="22"/>
        <end position="147"/>
    </location>
</feature>
<evidence type="ECO:0000256" key="1">
    <source>
        <dbReference type="SAM" id="SignalP"/>
    </source>
</evidence>
<dbReference type="EnsemblMetazoa" id="G26869.2">
    <property type="protein sequence ID" value="G26869.2:cds"/>
    <property type="gene ID" value="G26869"/>
</dbReference>
<dbReference type="EnsemblMetazoa" id="G26869.4">
    <property type="protein sequence ID" value="G26869.4:cds"/>
    <property type="gene ID" value="G26869"/>
</dbReference>
<dbReference type="AlphaFoldDB" id="A0A8W8L7U1"/>
<name>A0A8W8L7U1_MAGGI</name>
<evidence type="ECO:0000313" key="2">
    <source>
        <dbReference type="EnsemblMetazoa" id="G26869.2:cds"/>
    </source>
</evidence>
<reference evidence="2" key="1">
    <citation type="submission" date="2022-08" db="UniProtKB">
        <authorList>
            <consortium name="EnsemblMetazoa"/>
        </authorList>
    </citation>
    <scope>IDENTIFICATION</scope>
    <source>
        <strain evidence="2">05x7-T-G4-1.051#20</strain>
    </source>
</reference>
<organism evidence="2 3">
    <name type="scientific">Magallana gigas</name>
    <name type="common">Pacific oyster</name>
    <name type="synonym">Crassostrea gigas</name>
    <dbReference type="NCBI Taxonomy" id="29159"/>
    <lineage>
        <taxon>Eukaryota</taxon>
        <taxon>Metazoa</taxon>
        <taxon>Spiralia</taxon>
        <taxon>Lophotrochozoa</taxon>
        <taxon>Mollusca</taxon>
        <taxon>Bivalvia</taxon>
        <taxon>Autobranchia</taxon>
        <taxon>Pteriomorphia</taxon>
        <taxon>Ostreida</taxon>
        <taxon>Ostreoidea</taxon>
        <taxon>Ostreidae</taxon>
        <taxon>Magallana</taxon>
    </lineage>
</organism>